<gene>
    <name evidence="9" type="ORF">CONLIGDRAFT_638163</name>
</gene>
<evidence type="ECO:0000256" key="3">
    <source>
        <dbReference type="ARBA" id="ARBA00022723"/>
    </source>
</evidence>
<dbReference type="InParanoid" id="A0A1J7J0M9"/>
<sequence length="545" mass="58561">MGLSALAETATSLLFGALSFQFGNATSNAACSVATFNEILGSSASVISAVKVENGGTYGEGALNLLYPTNPTNLPSLCAVTVKVTSSPESSYRFGIFLPESWNSRFMAVGNAGFGGGINWMDMAQGVRYGHAAVSTDTGHNSTMGDNTWALNKPETQKDFGYRAVHGSVELGKKIAEEYYGSKIKYSYYMGGSTGGRQGLKEAQISPDSFDGMVIGAPAWWTSHMQPWTTKVATYNLPVDGPNRVPPSLFPVIEKEVLRQCDGVDGLVDGIITRPDLCEFDYSALACSGSEADSSSCLTATQIETVQKIYSPYIADGKFAFPGLELSSESQWAFLLSGDAPSSFGDGYIQNFLLNDPNWSWTTYRDSLLWEADAADPGTCDADGWADLAAFRDRGGKIFMYHGQADALIPFGSGGLFYNKTAEVLGGHAALLDWFRYFEVPGMQHVTGTAEDAPWYFAGANAAAVLGTDVYSTPGFEDAGHDALLAVMDWVEKGEPIDEIVATTWTAFNDASSGVLRQRPLCPYPKKQTYDGTGDEKKPESFSCI</sequence>
<dbReference type="GO" id="GO:0030600">
    <property type="term" value="F:feruloyl esterase activity"/>
    <property type="evidence" value="ECO:0007669"/>
    <property type="project" value="UniProtKB-ARBA"/>
</dbReference>
<keyword evidence="5 8" id="KW-0378">Hydrolase</keyword>
<keyword evidence="10" id="KW-1185">Reference proteome</keyword>
<dbReference type="PANTHER" id="PTHR33938">
    <property type="entry name" value="FERULOYL ESTERASE B-RELATED"/>
    <property type="match status" value="1"/>
</dbReference>
<evidence type="ECO:0000256" key="6">
    <source>
        <dbReference type="ARBA" id="ARBA00022837"/>
    </source>
</evidence>
<dbReference type="SUPFAM" id="SSF53474">
    <property type="entry name" value="alpha/beta-Hydrolases"/>
    <property type="match status" value="1"/>
</dbReference>
<feature type="chain" id="PRO_5011819056" description="Carboxylic ester hydrolase" evidence="8">
    <location>
        <begin position="26"/>
        <end position="545"/>
    </location>
</feature>
<feature type="signal peptide" evidence="8">
    <location>
        <begin position="1"/>
        <end position="25"/>
    </location>
</feature>
<evidence type="ECO:0000313" key="9">
    <source>
        <dbReference type="EMBL" id="OIW22708.1"/>
    </source>
</evidence>
<keyword evidence="6" id="KW-0106">Calcium</keyword>
<evidence type="ECO:0000256" key="4">
    <source>
        <dbReference type="ARBA" id="ARBA00022729"/>
    </source>
</evidence>
<organism evidence="9 10">
    <name type="scientific">Coniochaeta ligniaria NRRL 30616</name>
    <dbReference type="NCBI Taxonomy" id="1408157"/>
    <lineage>
        <taxon>Eukaryota</taxon>
        <taxon>Fungi</taxon>
        <taxon>Dikarya</taxon>
        <taxon>Ascomycota</taxon>
        <taxon>Pezizomycotina</taxon>
        <taxon>Sordariomycetes</taxon>
        <taxon>Sordariomycetidae</taxon>
        <taxon>Coniochaetales</taxon>
        <taxon>Coniochaetaceae</taxon>
        <taxon>Coniochaeta</taxon>
    </lineage>
</organism>
<protein>
    <recommendedName>
        <fullName evidence="8">Carboxylic ester hydrolase</fullName>
        <ecNumber evidence="8">3.1.1.-</ecNumber>
    </recommendedName>
</protein>
<evidence type="ECO:0000256" key="7">
    <source>
        <dbReference type="ARBA" id="ARBA00023157"/>
    </source>
</evidence>
<accession>A0A1J7J0M9</accession>
<keyword evidence="2" id="KW-0719">Serine esterase</keyword>
<reference evidence="9 10" key="1">
    <citation type="submission" date="2016-10" db="EMBL/GenBank/DDBJ databases">
        <title>Draft genome sequence of Coniochaeta ligniaria NRRL30616, a lignocellulolytic fungus for bioabatement of inhibitors in plant biomass hydrolysates.</title>
        <authorList>
            <consortium name="DOE Joint Genome Institute"/>
            <person name="Jimenez D.J."/>
            <person name="Hector R.E."/>
            <person name="Riley R."/>
            <person name="Sun H."/>
            <person name="Grigoriev I.V."/>
            <person name="Van Elsas J.D."/>
            <person name="Nichols N.N."/>
        </authorList>
    </citation>
    <scope>NUCLEOTIDE SEQUENCE [LARGE SCALE GENOMIC DNA]</scope>
    <source>
        <strain evidence="9 10">NRRL 30616</strain>
    </source>
</reference>
<evidence type="ECO:0000256" key="5">
    <source>
        <dbReference type="ARBA" id="ARBA00022801"/>
    </source>
</evidence>
<dbReference type="PANTHER" id="PTHR33938:SF2">
    <property type="entry name" value="CARBOXYLIC ESTER HYDROLASE"/>
    <property type="match status" value="1"/>
</dbReference>
<dbReference type="InterPro" id="IPR029058">
    <property type="entry name" value="AB_hydrolase_fold"/>
</dbReference>
<evidence type="ECO:0000256" key="1">
    <source>
        <dbReference type="ARBA" id="ARBA00006249"/>
    </source>
</evidence>
<proteinExistence type="inferred from homology"/>
<evidence type="ECO:0000256" key="2">
    <source>
        <dbReference type="ARBA" id="ARBA00022487"/>
    </source>
</evidence>
<keyword evidence="3" id="KW-0479">Metal-binding</keyword>
<evidence type="ECO:0000256" key="8">
    <source>
        <dbReference type="RuleBase" id="RU361238"/>
    </source>
</evidence>
<dbReference type="Proteomes" id="UP000182658">
    <property type="component" value="Unassembled WGS sequence"/>
</dbReference>
<dbReference type="EMBL" id="KV875111">
    <property type="protein sequence ID" value="OIW22708.1"/>
    <property type="molecule type" value="Genomic_DNA"/>
</dbReference>
<dbReference type="EC" id="3.1.1.-" evidence="8"/>
<name>A0A1J7J0M9_9PEZI</name>
<evidence type="ECO:0000313" key="10">
    <source>
        <dbReference type="Proteomes" id="UP000182658"/>
    </source>
</evidence>
<dbReference type="Pfam" id="PF07519">
    <property type="entry name" value="Tannase"/>
    <property type="match status" value="2"/>
</dbReference>
<dbReference type="OrthoDB" id="3039123at2759"/>
<keyword evidence="4 8" id="KW-0732">Signal</keyword>
<comment type="similarity">
    <text evidence="1 8">Belongs to the tannase family.</text>
</comment>
<dbReference type="AlphaFoldDB" id="A0A1J7J0M9"/>
<dbReference type="InterPro" id="IPR011118">
    <property type="entry name" value="Tannase/feruloyl_esterase"/>
</dbReference>
<keyword evidence="7" id="KW-1015">Disulfide bond</keyword>
<dbReference type="GO" id="GO:0046872">
    <property type="term" value="F:metal ion binding"/>
    <property type="evidence" value="ECO:0007669"/>
    <property type="project" value="UniProtKB-KW"/>
</dbReference>